<organism evidence="1 2">
    <name type="scientific">Neoasaia chiangmaiensis</name>
    <dbReference type="NCBI Taxonomy" id="320497"/>
    <lineage>
        <taxon>Bacteria</taxon>
        <taxon>Pseudomonadati</taxon>
        <taxon>Pseudomonadota</taxon>
        <taxon>Alphaproteobacteria</taxon>
        <taxon>Acetobacterales</taxon>
        <taxon>Acetobacteraceae</taxon>
        <taxon>Neoasaia</taxon>
    </lineage>
</organism>
<proteinExistence type="predicted"/>
<dbReference type="RefSeq" id="WP_077807214.1">
    <property type="nucleotide sequence ID" value="NZ_BJXS01000003.1"/>
</dbReference>
<dbReference type="Proteomes" id="UP000188604">
    <property type="component" value="Chromosome"/>
</dbReference>
<protein>
    <submittedName>
        <fullName evidence="1">Uncharacterized protein</fullName>
    </submittedName>
</protein>
<gene>
    <name evidence="1" type="ORF">A0U93_09860</name>
</gene>
<name>A0A1U9KQU7_9PROT</name>
<reference evidence="1 2" key="1">
    <citation type="submission" date="2016-03" db="EMBL/GenBank/DDBJ databases">
        <title>Acetic acid bacteria sequencing.</title>
        <authorList>
            <person name="Brandt J."/>
            <person name="Jakob F."/>
            <person name="Vogel R.F."/>
        </authorList>
    </citation>
    <scope>NUCLEOTIDE SEQUENCE [LARGE SCALE GENOMIC DNA]</scope>
    <source>
        <strain evidence="1 2">NBRC 101099</strain>
    </source>
</reference>
<dbReference type="AlphaFoldDB" id="A0A1U9KQU7"/>
<dbReference type="EMBL" id="CP014691">
    <property type="protein sequence ID" value="AQS88198.1"/>
    <property type="molecule type" value="Genomic_DNA"/>
</dbReference>
<keyword evidence="2" id="KW-1185">Reference proteome</keyword>
<evidence type="ECO:0000313" key="1">
    <source>
        <dbReference type="EMBL" id="AQS88198.1"/>
    </source>
</evidence>
<sequence length="59" mass="6408">MAITFKSPVILTIGALAEDMSIGELRAKLLAIGIVLQEARIETVPCCEDVPSDDRWAVH</sequence>
<dbReference type="KEGG" id="nch:A0U93_09860"/>
<evidence type="ECO:0000313" key="2">
    <source>
        <dbReference type="Proteomes" id="UP000188604"/>
    </source>
</evidence>
<accession>A0A1U9KQU7</accession>